<reference evidence="3" key="1">
    <citation type="submission" date="2016-10" db="EMBL/GenBank/DDBJ databases">
        <authorList>
            <person name="Varghese N."/>
            <person name="Submissions S."/>
        </authorList>
    </citation>
    <scope>NUCLEOTIDE SEQUENCE [LARGE SCALE GENOMIC DNA]</scope>
    <source>
        <strain evidence="3">DSM 25329</strain>
    </source>
</reference>
<dbReference type="PIRSF" id="PIRSF036389">
    <property type="entry name" value="IOR_B"/>
    <property type="match status" value="1"/>
</dbReference>
<dbReference type="InterPro" id="IPR052516">
    <property type="entry name" value="N-heterocyclic_Hydroxylase"/>
</dbReference>
<dbReference type="InterPro" id="IPR000674">
    <property type="entry name" value="Ald_Oxase/Xan_DH_a/b"/>
</dbReference>
<dbReference type="STRING" id="659014.SAMN04487996_111249"/>
<dbReference type="GO" id="GO:0016491">
    <property type="term" value="F:oxidoreductase activity"/>
    <property type="evidence" value="ECO:0007669"/>
    <property type="project" value="InterPro"/>
</dbReference>
<dbReference type="EMBL" id="FNAN01000011">
    <property type="protein sequence ID" value="SDF60456.1"/>
    <property type="molecule type" value="Genomic_DNA"/>
</dbReference>
<evidence type="ECO:0000313" key="2">
    <source>
        <dbReference type="EMBL" id="SDF60456.1"/>
    </source>
</evidence>
<dbReference type="Pfam" id="PF20256">
    <property type="entry name" value="MoCoBD_2"/>
    <property type="match status" value="2"/>
</dbReference>
<sequence length="715" mass="77643">MEDALNFNRREFFRAGAVMATGLLIPFYSYGGKKGQAEPENGMLKPNSYLMIGTDGHVKVLLSRCEVGQGIWTALPMLIAEELDADWRRISAEHAPAAVDYYHTMYATQRTGGSTSVVSEFDRYRKAGATARYMLVQAAAARYKTDMASCRTEDGQVQIGERKIAYGDLVEDAAKLAIPADVPLKDPANWKFIGKSMKRLDTPDKCSGKAIFGLDVRQPDALVAVVARNLIEGARIKSYEREKALAVPGVKQVVPIPQGMAVLADNFWAAKRGRDALNVQWDLGAYAGLSSEGILADYKSRADEGGIVAVEAGDVEKMLGSAAKVVAVEYYQPFIAHAPMEPLNATVRLSLDKCEVWTGTQTQTDDQNAAAEITGLPKEHVFINTMFLGGSFGRRNITRSDYVREAVEVAKASGKTVKTVWTREDDIQGGRYRPAFLHRFKVGLDKDGKPVAWKQISVGQSVMTGGPFEKVAVINGVDQYSVEGMKDAAHVAALADKKIEVNAPVLPFGIDNWRAVGLSHTIFAMESLSDELAHAAGKDPLDYRLMLYHDEPRLANVLTLVKQKSGWGKQLPKGRGMGVAAFKGMGSFAALVADVSVDGKSVKVHKMTCVVDCGVAVNPDGIIAQVESSVGHGLSAALYSEVTFKNGKIVQRNFYDYKSLRIEEMPEVETHIVPSREKPGGIGEAAVGQVMPSLTNAIFAATGKRIRTLPVYSNI</sequence>
<protein>
    <submittedName>
        <fullName evidence="2">Isoquinoline 1-oxidoreductase, beta subunit</fullName>
    </submittedName>
</protein>
<dbReference type="InterPro" id="IPR036856">
    <property type="entry name" value="Ald_Oxase/Xan_DH_a/b_sf"/>
</dbReference>
<dbReference type="PANTHER" id="PTHR47495">
    <property type="entry name" value="ALDEHYDE DEHYDROGENASE"/>
    <property type="match status" value="1"/>
</dbReference>
<accession>A0A1G7MFP7</accession>
<dbReference type="SMART" id="SM01008">
    <property type="entry name" value="Ald_Xan_dh_C"/>
    <property type="match status" value="1"/>
</dbReference>
<dbReference type="InterPro" id="IPR037165">
    <property type="entry name" value="AldOxase/xan_DH_Mopterin-bd_sf"/>
</dbReference>
<evidence type="ECO:0000313" key="3">
    <source>
        <dbReference type="Proteomes" id="UP000198748"/>
    </source>
</evidence>
<organism evidence="2 3">
    <name type="scientific">Dyadobacter soli</name>
    <dbReference type="NCBI Taxonomy" id="659014"/>
    <lineage>
        <taxon>Bacteria</taxon>
        <taxon>Pseudomonadati</taxon>
        <taxon>Bacteroidota</taxon>
        <taxon>Cytophagia</taxon>
        <taxon>Cytophagales</taxon>
        <taxon>Spirosomataceae</taxon>
        <taxon>Dyadobacter</taxon>
    </lineage>
</organism>
<dbReference type="RefSeq" id="WP_090153608.1">
    <property type="nucleotide sequence ID" value="NZ_FNAN01000011.1"/>
</dbReference>
<dbReference type="OrthoDB" id="605889at2"/>
<feature type="domain" description="Aldehyde oxidase/xanthine dehydrogenase a/b hammerhead" evidence="1">
    <location>
        <begin position="207"/>
        <end position="285"/>
    </location>
</feature>
<dbReference type="Gene3D" id="3.30.365.10">
    <property type="entry name" value="Aldehyde oxidase/xanthine dehydrogenase, molybdopterin binding domain"/>
    <property type="match status" value="3"/>
</dbReference>
<dbReference type="Gene3D" id="3.90.1170.50">
    <property type="entry name" value="Aldehyde oxidase/xanthine dehydrogenase, a/b hammerhead"/>
    <property type="match status" value="1"/>
</dbReference>
<keyword evidence="3" id="KW-1185">Reference proteome</keyword>
<gene>
    <name evidence="2" type="ORF">SAMN04487996_111249</name>
</gene>
<evidence type="ECO:0000259" key="1">
    <source>
        <dbReference type="SMART" id="SM01008"/>
    </source>
</evidence>
<dbReference type="Proteomes" id="UP000198748">
    <property type="component" value="Unassembled WGS sequence"/>
</dbReference>
<dbReference type="SUPFAM" id="SSF54665">
    <property type="entry name" value="CO dehydrogenase molybdoprotein N-domain-like"/>
    <property type="match status" value="1"/>
</dbReference>
<dbReference type="Pfam" id="PF02738">
    <property type="entry name" value="MoCoBD_1"/>
    <property type="match status" value="1"/>
</dbReference>
<dbReference type="PANTHER" id="PTHR47495:SF2">
    <property type="entry name" value="ALDEHYDE DEHYDROGENASE"/>
    <property type="match status" value="1"/>
</dbReference>
<proteinExistence type="predicted"/>
<dbReference type="SUPFAM" id="SSF56003">
    <property type="entry name" value="Molybdenum cofactor-binding domain"/>
    <property type="match status" value="2"/>
</dbReference>
<dbReference type="AlphaFoldDB" id="A0A1G7MFP7"/>
<dbReference type="InterPro" id="IPR046867">
    <property type="entry name" value="AldOxase/xan_DH_MoCoBD2"/>
</dbReference>
<name>A0A1G7MFP7_9BACT</name>
<dbReference type="InterPro" id="IPR008274">
    <property type="entry name" value="AldOxase/xan_DH_MoCoBD1"/>
</dbReference>
<dbReference type="InterPro" id="IPR012368">
    <property type="entry name" value="OxRdtase_Mopterin-bd_su_IorB"/>
</dbReference>